<protein>
    <recommendedName>
        <fullName evidence="1">ABM domain-containing protein</fullName>
    </recommendedName>
</protein>
<keyword evidence="3" id="KW-1185">Reference proteome</keyword>
<dbReference type="SUPFAM" id="SSF54909">
    <property type="entry name" value="Dimeric alpha+beta barrel"/>
    <property type="match status" value="1"/>
</dbReference>
<proteinExistence type="predicted"/>
<gene>
    <name evidence="2" type="ORF">MPSYJ_15460</name>
</gene>
<dbReference type="Gene3D" id="3.30.70.100">
    <property type="match status" value="1"/>
</dbReference>
<dbReference type="PROSITE" id="PS51725">
    <property type="entry name" value="ABM"/>
    <property type="match status" value="1"/>
</dbReference>
<dbReference type="InterPro" id="IPR007138">
    <property type="entry name" value="ABM_dom"/>
</dbReference>
<dbReference type="KEGG" id="mpsc:MPSYJ_15460"/>
<dbReference type="EMBL" id="AP022574">
    <property type="protein sequence ID" value="BBX68085.1"/>
    <property type="molecule type" value="Genomic_DNA"/>
</dbReference>
<feature type="domain" description="ABM" evidence="1">
    <location>
        <begin position="42"/>
        <end position="131"/>
    </location>
</feature>
<evidence type="ECO:0000313" key="3">
    <source>
        <dbReference type="Proteomes" id="UP000466514"/>
    </source>
</evidence>
<dbReference type="InterPro" id="IPR011008">
    <property type="entry name" value="Dimeric_a/b-barrel"/>
</dbReference>
<reference evidence="2 3" key="1">
    <citation type="journal article" date="2019" name="Emerg. Microbes Infect.">
        <title>Comprehensive subspecies identification of 175 nontuberculous mycobacteria species based on 7547 genomic profiles.</title>
        <authorList>
            <person name="Matsumoto Y."/>
            <person name="Kinjo T."/>
            <person name="Motooka D."/>
            <person name="Nabeya D."/>
            <person name="Jung N."/>
            <person name="Uechi K."/>
            <person name="Horii T."/>
            <person name="Iida T."/>
            <person name="Fujita J."/>
            <person name="Nakamura S."/>
        </authorList>
    </citation>
    <scope>NUCLEOTIDE SEQUENCE [LARGE SCALE GENOMIC DNA]</scope>
    <source>
        <strain evidence="2 3">JCM 13323</strain>
    </source>
</reference>
<dbReference type="Proteomes" id="UP000466514">
    <property type="component" value="Chromosome"/>
</dbReference>
<sequence length="144" mass="15581">MHQYQRAAAAARGREQVHGLIMPGQRGSLNAMSEQNAKPTPVVKINAIEVPPGAGPELEKRFAHRAHAVDNQAGFLGFQLLRPIKGEDRYFVVTQWESEEAFQAWASGPAIEAHAGERANPVAKGASLLEFEVVLDVAGTRTDA</sequence>
<dbReference type="PANTHER" id="PTHR34474">
    <property type="entry name" value="SIGNAL TRANSDUCTION PROTEIN TRAP"/>
    <property type="match status" value="1"/>
</dbReference>
<evidence type="ECO:0000259" key="1">
    <source>
        <dbReference type="PROSITE" id="PS51725"/>
    </source>
</evidence>
<dbReference type="Pfam" id="PF03992">
    <property type="entry name" value="ABM"/>
    <property type="match status" value="1"/>
</dbReference>
<evidence type="ECO:0000313" key="2">
    <source>
        <dbReference type="EMBL" id="BBX68085.1"/>
    </source>
</evidence>
<name>A0A7I7M7D0_9MYCO</name>
<dbReference type="InterPro" id="IPR050404">
    <property type="entry name" value="Heme-degrading_MO"/>
</dbReference>
<organism evidence="2 3">
    <name type="scientific">Mycolicibacterium psychrotolerans</name>
    <dbReference type="NCBI Taxonomy" id="216929"/>
    <lineage>
        <taxon>Bacteria</taxon>
        <taxon>Bacillati</taxon>
        <taxon>Actinomycetota</taxon>
        <taxon>Actinomycetes</taxon>
        <taxon>Mycobacteriales</taxon>
        <taxon>Mycobacteriaceae</taxon>
        <taxon>Mycolicibacterium</taxon>
    </lineage>
</organism>
<dbReference type="PANTHER" id="PTHR34474:SF2">
    <property type="entry name" value="SIGNAL TRANSDUCTION PROTEIN TRAP"/>
    <property type="match status" value="1"/>
</dbReference>
<dbReference type="AlphaFoldDB" id="A0A7I7M7D0"/>
<accession>A0A7I7M7D0</accession>